<dbReference type="EMBL" id="NEDP02003427">
    <property type="protein sequence ID" value="OWF48701.1"/>
    <property type="molecule type" value="Genomic_DNA"/>
</dbReference>
<keyword evidence="6" id="KW-1185">Reference proteome</keyword>
<accession>A0A210QJC7</accession>
<proteinExistence type="predicted"/>
<protein>
    <submittedName>
        <fullName evidence="5">Coiled-coil domain-containing protein 92</fullName>
    </submittedName>
</protein>
<dbReference type="AlphaFoldDB" id="A0A210QJC7"/>
<dbReference type="PANTHER" id="PTHR14882:SF1">
    <property type="entry name" value="CCDC92 DOMAIN-CONTAINING PROTEIN"/>
    <property type="match status" value="1"/>
</dbReference>
<evidence type="ECO:0000313" key="5">
    <source>
        <dbReference type="EMBL" id="OWF48701.1"/>
    </source>
</evidence>
<dbReference type="PANTHER" id="PTHR14882">
    <property type="entry name" value="COILED-COIL DOMAIN-CONTAINING 74A"/>
    <property type="match status" value="1"/>
</dbReference>
<reference evidence="5 6" key="1">
    <citation type="journal article" date="2017" name="Nat. Ecol. Evol.">
        <title>Scallop genome provides insights into evolution of bilaterian karyotype and development.</title>
        <authorList>
            <person name="Wang S."/>
            <person name="Zhang J."/>
            <person name="Jiao W."/>
            <person name="Li J."/>
            <person name="Xun X."/>
            <person name="Sun Y."/>
            <person name="Guo X."/>
            <person name="Huan P."/>
            <person name="Dong B."/>
            <person name="Zhang L."/>
            <person name="Hu X."/>
            <person name="Sun X."/>
            <person name="Wang J."/>
            <person name="Zhao C."/>
            <person name="Wang Y."/>
            <person name="Wang D."/>
            <person name="Huang X."/>
            <person name="Wang R."/>
            <person name="Lv J."/>
            <person name="Li Y."/>
            <person name="Zhang Z."/>
            <person name="Liu B."/>
            <person name="Lu W."/>
            <person name="Hui Y."/>
            <person name="Liang J."/>
            <person name="Zhou Z."/>
            <person name="Hou R."/>
            <person name="Li X."/>
            <person name="Liu Y."/>
            <person name="Li H."/>
            <person name="Ning X."/>
            <person name="Lin Y."/>
            <person name="Zhao L."/>
            <person name="Xing Q."/>
            <person name="Dou J."/>
            <person name="Li Y."/>
            <person name="Mao J."/>
            <person name="Guo H."/>
            <person name="Dou H."/>
            <person name="Li T."/>
            <person name="Mu C."/>
            <person name="Jiang W."/>
            <person name="Fu Q."/>
            <person name="Fu X."/>
            <person name="Miao Y."/>
            <person name="Liu J."/>
            <person name="Yu Q."/>
            <person name="Li R."/>
            <person name="Liao H."/>
            <person name="Li X."/>
            <person name="Kong Y."/>
            <person name="Jiang Z."/>
            <person name="Chourrout D."/>
            <person name="Li R."/>
            <person name="Bao Z."/>
        </authorList>
    </citation>
    <scope>NUCLEOTIDE SEQUENCE [LARGE SCALE GENOMIC DNA]</scope>
    <source>
        <strain evidence="5 6">PY_sf001</strain>
    </source>
</reference>
<dbReference type="InterPro" id="IPR040370">
    <property type="entry name" value="CCDC74A/CCDC74B/CCDC92"/>
</dbReference>
<dbReference type="STRING" id="6573.A0A210QJC7"/>
<feature type="compositionally biased region" description="Low complexity" evidence="3">
    <location>
        <begin position="201"/>
        <end position="212"/>
    </location>
</feature>
<organism evidence="5 6">
    <name type="scientific">Mizuhopecten yessoensis</name>
    <name type="common">Japanese scallop</name>
    <name type="synonym">Patinopecten yessoensis</name>
    <dbReference type="NCBI Taxonomy" id="6573"/>
    <lineage>
        <taxon>Eukaryota</taxon>
        <taxon>Metazoa</taxon>
        <taxon>Spiralia</taxon>
        <taxon>Lophotrochozoa</taxon>
        <taxon>Mollusca</taxon>
        <taxon>Bivalvia</taxon>
        <taxon>Autobranchia</taxon>
        <taxon>Pteriomorphia</taxon>
        <taxon>Pectinida</taxon>
        <taxon>Pectinoidea</taxon>
        <taxon>Pectinidae</taxon>
        <taxon>Mizuhopecten</taxon>
    </lineage>
</organism>
<dbReference type="OrthoDB" id="2155209at2759"/>
<gene>
    <name evidence="5" type="ORF">KP79_PYT16849</name>
</gene>
<evidence type="ECO:0000256" key="3">
    <source>
        <dbReference type="SAM" id="MobiDB-lite"/>
    </source>
</evidence>
<feature type="domain" description="CCDC92/74 N-terminal" evidence="4">
    <location>
        <begin position="12"/>
        <end position="59"/>
    </location>
</feature>
<feature type="region of interest" description="Disordered" evidence="3">
    <location>
        <begin position="180"/>
        <end position="214"/>
    </location>
</feature>
<evidence type="ECO:0000313" key="6">
    <source>
        <dbReference type="Proteomes" id="UP000242188"/>
    </source>
</evidence>
<feature type="compositionally biased region" description="Basic and acidic residues" evidence="3">
    <location>
        <begin position="186"/>
        <end position="195"/>
    </location>
</feature>
<dbReference type="Pfam" id="PF14916">
    <property type="entry name" value="CCDC92"/>
    <property type="match status" value="1"/>
</dbReference>
<sequence>MANETAVHKRNMESAILFMQQEHATTLKALHEEIRNLQKKCSDLTFQINMQGLGIDDNGATSAKVEELQKEMGEKAQVHSKLEKELERKEKVVREIELLAKKQKMKYIDAARKKTQEIDQYKAELESKSNQIAYLTSELHKLKRLQLESAAVTKTVITDGHIVPVPPSRDQYSGRARRGIIRHSKPSVDPEELGKRAVRTSSGKSTSSSRSDSPIELAKPFLRYSDEMDADVQIKGNARHPLPPIRPSVSREDAGTGRQVYLHKMLPVAPPQLTATKHSRTKTREMPILAVDQVSGAESKWAQPQHSHSHEYN</sequence>
<evidence type="ECO:0000256" key="1">
    <source>
        <dbReference type="ARBA" id="ARBA00023054"/>
    </source>
</evidence>
<dbReference type="InterPro" id="IPR039496">
    <property type="entry name" value="CCDC92/74_N"/>
</dbReference>
<comment type="caution">
    <text evidence="5">The sequence shown here is derived from an EMBL/GenBank/DDBJ whole genome shotgun (WGS) entry which is preliminary data.</text>
</comment>
<dbReference type="Proteomes" id="UP000242188">
    <property type="component" value="Unassembled WGS sequence"/>
</dbReference>
<evidence type="ECO:0000256" key="2">
    <source>
        <dbReference type="SAM" id="Coils"/>
    </source>
</evidence>
<name>A0A210QJC7_MIZYE</name>
<keyword evidence="1 2" id="KW-0175">Coiled coil</keyword>
<evidence type="ECO:0000259" key="4">
    <source>
        <dbReference type="Pfam" id="PF14916"/>
    </source>
</evidence>
<feature type="coiled-coil region" evidence="2">
    <location>
        <begin position="20"/>
        <end position="138"/>
    </location>
</feature>